<dbReference type="EMBL" id="CP018082">
    <property type="protein sequence ID" value="APE34796.1"/>
    <property type="molecule type" value="Genomic_DNA"/>
</dbReference>
<evidence type="ECO:0000313" key="2">
    <source>
        <dbReference type="Proteomes" id="UP000183810"/>
    </source>
</evidence>
<sequence>MCRSSKPRTDAELRRQFEWALGEAQRGRSRTHFLLNSDVQDALLEIMDATPDVSADLIAAAQSAFADQLAGVGRNIRDTEFKELFEQSRRSG</sequence>
<reference evidence="1" key="1">
    <citation type="submission" date="2016-11" db="EMBL/GenBank/DDBJ databases">
        <authorList>
            <person name="Jaros S."/>
            <person name="Januszkiewicz K."/>
            <person name="Wedrychowicz H."/>
        </authorList>
    </citation>
    <scope>NUCLEOTIDE SEQUENCE [LARGE SCALE GENOMIC DNA]</scope>
    <source>
        <strain evidence="1">Y48</strain>
    </source>
</reference>
<keyword evidence="2" id="KW-1185">Reference proteome</keyword>
<dbReference type="AlphaFoldDB" id="A0A1J0VRY4"/>
<organism evidence="1 2">
    <name type="scientific">Nocardia mangyaensis</name>
    <dbReference type="NCBI Taxonomy" id="2213200"/>
    <lineage>
        <taxon>Bacteria</taxon>
        <taxon>Bacillati</taxon>
        <taxon>Actinomycetota</taxon>
        <taxon>Actinomycetes</taxon>
        <taxon>Mycobacteriales</taxon>
        <taxon>Nocardiaceae</taxon>
        <taxon>Nocardia</taxon>
    </lineage>
</organism>
<proteinExistence type="predicted"/>
<gene>
    <name evidence="1" type="ORF">BOX37_13515</name>
</gene>
<dbReference type="Proteomes" id="UP000183810">
    <property type="component" value="Chromosome"/>
</dbReference>
<evidence type="ECO:0000313" key="1">
    <source>
        <dbReference type="EMBL" id="APE34796.1"/>
    </source>
</evidence>
<protein>
    <submittedName>
        <fullName evidence="1">Uncharacterized protein</fullName>
    </submittedName>
</protein>
<accession>A0A1J0VRY4</accession>
<name>A0A1J0VRY4_9NOCA</name>
<dbReference type="RefSeq" id="WP_071927979.1">
    <property type="nucleotide sequence ID" value="NZ_CP018082.1"/>
</dbReference>
<dbReference type="KEGG" id="nsl:BOX37_13515"/>